<organism evidence="1">
    <name type="scientific">bioreactor metagenome</name>
    <dbReference type="NCBI Taxonomy" id="1076179"/>
    <lineage>
        <taxon>unclassified sequences</taxon>
        <taxon>metagenomes</taxon>
        <taxon>ecological metagenomes</taxon>
    </lineage>
</organism>
<accession>A0A645H7M2</accession>
<protein>
    <submittedName>
        <fullName evidence="1">Uncharacterized protein</fullName>
    </submittedName>
</protein>
<reference evidence="1" key="1">
    <citation type="submission" date="2019-08" db="EMBL/GenBank/DDBJ databases">
        <authorList>
            <person name="Kucharzyk K."/>
            <person name="Murdoch R.W."/>
            <person name="Higgins S."/>
            <person name="Loffler F."/>
        </authorList>
    </citation>
    <scope>NUCLEOTIDE SEQUENCE</scope>
</reference>
<gene>
    <name evidence="1" type="ORF">SDC9_182462</name>
</gene>
<comment type="caution">
    <text evidence="1">The sequence shown here is derived from an EMBL/GenBank/DDBJ whole genome shotgun (WGS) entry which is preliminary data.</text>
</comment>
<sequence length="70" mass="7713">MAWPVLARSGAENINELRDLTPVPCGTVKFFIFGVVTFIQCSPQELISDPKDLAILSVIFMSEIFGILVN</sequence>
<proteinExistence type="predicted"/>
<name>A0A645H7M2_9ZZZZ</name>
<dbReference type="AlphaFoldDB" id="A0A645H7M2"/>
<evidence type="ECO:0000313" key="1">
    <source>
        <dbReference type="EMBL" id="MPN34968.1"/>
    </source>
</evidence>
<dbReference type="EMBL" id="VSSQ01088280">
    <property type="protein sequence ID" value="MPN34968.1"/>
    <property type="molecule type" value="Genomic_DNA"/>
</dbReference>